<protein>
    <submittedName>
        <fullName evidence="2">Uncharacterized protein</fullName>
    </submittedName>
</protein>
<evidence type="ECO:0000313" key="2">
    <source>
        <dbReference type="EMBL" id="PTW46780.1"/>
    </source>
</evidence>
<dbReference type="AlphaFoldDB" id="A0A2T5U5P6"/>
<name>A0A2T5U5P6_9SPHN</name>
<comment type="caution">
    <text evidence="2">The sequence shown here is derived from an EMBL/GenBank/DDBJ whole genome shotgun (WGS) entry which is preliminary data.</text>
</comment>
<proteinExistence type="predicted"/>
<sequence>MCGERTVHKLRHPSESWGIPIVEGYGANRDTPAFAGVTESGGERTIHKPRHPSESWGIPIVEGCGANQNTPAFVPSTNEADDAPAHLRYSTRSSS</sequence>
<organism evidence="2 3">
    <name type="scientific">Sphingomonas faeni</name>
    <dbReference type="NCBI Taxonomy" id="185950"/>
    <lineage>
        <taxon>Bacteria</taxon>
        <taxon>Pseudomonadati</taxon>
        <taxon>Pseudomonadota</taxon>
        <taxon>Alphaproteobacteria</taxon>
        <taxon>Sphingomonadales</taxon>
        <taxon>Sphingomonadaceae</taxon>
        <taxon>Sphingomonas</taxon>
    </lineage>
</organism>
<accession>A0A2T5U5P6</accession>
<gene>
    <name evidence="2" type="ORF">C8J25_104115</name>
</gene>
<reference evidence="2 3" key="1">
    <citation type="submission" date="2018-04" db="EMBL/GenBank/DDBJ databases">
        <title>Genomic Encyclopedia of Type Strains, Phase III (KMG-III): the genomes of soil and plant-associated and newly described type strains.</title>
        <authorList>
            <person name="Whitman W."/>
        </authorList>
    </citation>
    <scope>NUCLEOTIDE SEQUENCE [LARGE SCALE GENOMIC DNA]</scope>
    <source>
        <strain evidence="2 3">MA-olki</strain>
    </source>
</reference>
<evidence type="ECO:0000256" key="1">
    <source>
        <dbReference type="SAM" id="MobiDB-lite"/>
    </source>
</evidence>
<dbReference type="EMBL" id="QAYE01000004">
    <property type="protein sequence ID" value="PTW46780.1"/>
    <property type="molecule type" value="Genomic_DNA"/>
</dbReference>
<feature type="region of interest" description="Disordered" evidence="1">
    <location>
        <begin position="72"/>
        <end position="95"/>
    </location>
</feature>
<dbReference type="Proteomes" id="UP000244013">
    <property type="component" value="Unassembled WGS sequence"/>
</dbReference>
<evidence type="ECO:0000313" key="3">
    <source>
        <dbReference type="Proteomes" id="UP000244013"/>
    </source>
</evidence>